<dbReference type="STRING" id="1312852.EG19_08290"/>
<evidence type="ECO:0000259" key="1">
    <source>
        <dbReference type="SMART" id="SM00960"/>
    </source>
</evidence>
<dbReference type="RefSeq" id="WP_038050369.1">
    <property type="nucleotide sequence ID" value="NZ_JMFG01000036.1"/>
</dbReference>
<keyword evidence="3" id="KW-1185">Reference proteome</keyword>
<sequence length="117" mass="12888">MNFGELVKPVTACPGLLALAIADREGIAVESWGPEAAEAEEVVAEYTGFLRELTTANRELKLGDLHQVVIAGSQRTIVVTFITSDYYLFAVVDKDGNLGKTRFQSRVAAWRLRPEFT</sequence>
<gene>
    <name evidence="2" type="ORF">EG19_08290</name>
</gene>
<proteinExistence type="predicted"/>
<dbReference type="SUPFAM" id="SSF103196">
    <property type="entry name" value="Roadblock/LC7 domain"/>
    <property type="match status" value="1"/>
</dbReference>
<dbReference type="EMBL" id="JMFG01000036">
    <property type="protein sequence ID" value="KDA52986.1"/>
    <property type="molecule type" value="Genomic_DNA"/>
</dbReference>
<dbReference type="InterPro" id="IPR004942">
    <property type="entry name" value="Roadblock/LAMTOR2_dom"/>
</dbReference>
<dbReference type="Proteomes" id="UP000027284">
    <property type="component" value="Unassembled WGS sequence"/>
</dbReference>
<evidence type="ECO:0000313" key="3">
    <source>
        <dbReference type="Proteomes" id="UP000027284"/>
    </source>
</evidence>
<organism evidence="2 3">
    <name type="scientific">Thermoanaerobaculum aquaticum</name>
    <dbReference type="NCBI Taxonomy" id="1312852"/>
    <lineage>
        <taxon>Bacteria</taxon>
        <taxon>Pseudomonadati</taxon>
        <taxon>Acidobacteriota</taxon>
        <taxon>Thermoanaerobaculia</taxon>
        <taxon>Thermoanaerobaculales</taxon>
        <taxon>Thermoanaerobaculaceae</taxon>
        <taxon>Thermoanaerobaculum</taxon>
    </lineage>
</organism>
<accession>A0A062XXZ6</accession>
<reference evidence="2 3" key="1">
    <citation type="submission" date="2014-04" db="EMBL/GenBank/DDBJ databases">
        <title>The Genome Sequence of Thermoanaerobaculum aquaticum MP-01, The First Cultivated Group 23 Acidobacterium.</title>
        <authorList>
            <person name="Stamps B.W."/>
            <person name="Losey N.A."/>
            <person name="Lawson P.A."/>
            <person name="Stevenson B.S."/>
        </authorList>
    </citation>
    <scope>NUCLEOTIDE SEQUENCE [LARGE SCALE GENOMIC DNA]</scope>
    <source>
        <strain evidence="2 3">MP-01</strain>
    </source>
</reference>
<dbReference type="Pfam" id="PF03259">
    <property type="entry name" value="Robl_LC7"/>
    <property type="match status" value="1"/>
</dbReference>
<feature type="domain" description="Roadblock/LAMTOR2" evidence="1">
    <location>
        <begin position="3"/>
        <end position="92"/>
    </location>
</feature>
<dbReference type="AlphaFoldDB" id="A0A062XXZ6"/>
<protein>
    <recommendedName>
        <fullName evidence="1">Roadblock/LAMTOR2 domain-containing protein</fullName>
    </recommendedName>
</protein>
<name>A0A062XXZ6_9BACT</name>
<dbReference type="Gene3D" id="3.30.450.30">
    <property type="entry name" value="Dynein light chain 2a, cytoplasmic"/>
    <property type="match status" value="1"/>
</dbReference>
<dbReference type="SMART" id="SM00960">
    <property type="entry name" value="Robl_LC7"/>
    <property type="match status" value="1"/>
</dbReference>
<evidence type="ECO:0000313" key="2">
    <source>
        <dbReference type="EMBL" id="KDA52986.1"/>
    </source>
</evidence>
<comment type="caution">
    <text evidence="2">The sequence shown here is derived from an EMBL/GenBank/DDBJ whole genome shotgun (WGS) entry which is preliminary data.</text>
</comment>
<dbReference type="OrthoDB" id="3078734at2"/>